<accession>A0A135V5A1</accession>
<dbReference type="EMBL" id="JFFI01000414">
    <property type="protein sequence ID" value="KXH67852.1"/>
    <property type="molecule type" value="Genomic_DNA"/>
</dbReference>
<reference evidence="1 2" key="1">
    <citation type="submission" date="2014-02" db="EMBL/GenBank/DDBJ databases">
        <title>The genome sequence of Colletotrichum salicis CBS 607.94.</title>
        <authorList>
            <person name="Baroncelli R."/>
            <person name="Thon M.R."/>
        </authorList>
    </citation>
    <scope>NUCLEOTIDE SEQUENCE [LARGE SCALE GENOMIC DNA]</scope>
    <source>
        <strain evidence="1 2">CBS 607.94</strain>
    </source>
</reference>
<comment type="caution">
    <text evidence="1">The sequence shown here is derived from an EMBL/GenBank/DDBJ whole genome shotgun (WGS) entry which is preliminary data.</text>
</comment>
<evidence type="ECO:0000313" key="1">
    <source>
        <dbReference type="EMBL" id="KXH67852.1"/>
    </source>
</evidence>
<keyword evidence="2" id="KW-1185">Reference proteome</keyword>
<evidence type="ECO:0000313" key="2">
    <source>
        <dbReference type="Proteomes" id="UP000070121"/>
    </source>
</evidence>
<dbReference type="Proteomes" id="UP000070121">
    <property type="component" value="Unassembled WGS sequence"/>
</dbReference>
<name>A0A135V5A1_9PEZI</name>
<sequence>MSSPICAHCCIVWCEQRKARPLLPELSECVYTFFSLSPLLLAPYLAIPPPTSAAPAKEATGTFSFFAAQRLPSTKAAEQPERRQRPEPKRTIPNLTFPPLPLLPIFSSSSQRFPPPSPSLSSSRALLSSIFLVVLPTPERPREPISSLSPAPGLKFLTLLIRFPTLSVACDDFRFATPCEQARLLLLRLLFEPNSVRLRLARNCDPQSLPAARTHRLTRSDSRAA</sequence>
<organism evidence="1 2">
    <name type="scientific">Colletotrichum salicis</name>
    <dbReference type="NCBI Taxonomy" id="1209931"/>
    <lineage>
        <taxon>Eukaryota</taxon>
        <taxon>Fungi</taxon>
        <taxon>Dikarya</taxon>
        <taxon>Ascomycota</taxon>
        <taxon>Pezizomycotina</taxon>
        <taxon>Sordariomycetes</taxon>
        <taxon>Hypocreomycetidae</taxon>
        <taxon>Glomerellales</taxon>
        <taxon>Glomerellaceae</taxon>
        <taxon>Colletotrichum</taxon>
        <taxon>Colletotrichum acutatum species complex</taxon>
    </lineage>
</organism>
<proteinExistence type="predicted"/>
<protein>
    <submittedName>
        <fullName evidence="1">Uncharacterized protein</fullName>
    </submittedName>
</protein>
<dbReference type="AlphaFoldDB" id="A0A135V5A1"/>
<gene>
    <name evidence="1" type="ORF">CSAL01_01678</name>
</gene>